<dbReference type="SMART" id="SM00304">
    <property type="entry name" value="HAMP"/>
    <property type="match status" value="1"/>
</dbReference>
<evidence type="ECO:0000256" key="9">
    <source>
        <dbReference type="ARBA" id="ARBA00022840"/>
    </source>
</evidence>
<organism evidence="14 15">
    <name type="scientific">Granulosicoccus antarcticus IMCC3135</name>
    <dbReference type="NCBI Taxonomy" id="1192854"/>
    <lineage>
        <taxon>Bacteria</taxon>
        <taxon>Pseudomonadati</taxon>
        <taxon>Pseudomonadota</taxon>
        <taxon>Gammaproteobacteria</taxon>
        <taxon>Chromatiales</taxon>
        <taxon>Granulosicoccaceae</taxon>
        <taxon>Granulosicoccus</taxon>
    </lineage>
</organism>
<dbReference type="EC" id="2.7.13.3" evidence="3"/>
<dbReference type="RefSeq" id="WP_088919457.1">
    <property type="nucleotide sequence ID" value="NZ_CP018632.1"/>
</dbReference>
<dbReference type="InterPro" id="IPR050398">
    <property type="entry name" value="HssS/ArlS-like"/>
</dbReference>
<feature type="domain" description="HAMP" evidence="13">
    <location>
        <begin position="105"/>
        <end position="157"/>
    </location>
</feature>
<dbReference type="GO" id="GO:0000160">
    <property type="term" value="P:phosphorelay signal transduction system"/>
    <property type="evidence" value="ECO:0007669"/>
    <property type="project" value="UniProtKB-KW"/>
</dbReference>
<evidence type="ECO:0000256" key="2">
    <source>
        <dbReference type="ARBA" id="ARBA00004651"/>
    </source>
</evidence>
<dbReference type="PANTHER" id="PTHR45528:SF1">
    <property type="entry name" value="SENSOR HISTIDINE KINASE CPXA"/>
    <property type="match status" value="1"/>
</dbReference>
<dbReference type="AlphaFoldDB" id="A0A2Z2NWP8"/>
<evidence type="ECO:0000256" key="4">
    <source>
        <dbReference type="ARBA" id="ARBA00022475"/>
    </source>
</evidence>
<protein>
    <recommendedName>
        <fullName evidence="3">histidine kinase</fullName>
        <ecNumber evidence="3">2.7.13.3</ecNumber>
    </recommendedName>
</protein>
<keyword evidence="5" id="KW-0597">Phosphoprotein</keyword>
<keyword evidence="15" id="KW-1185">Reference proteome</keyword>
<keyword evidence="7" id="KW-0547">Nucleotide-binding</keyword>
<keyword evidence="12" id="KW-1133">Transmembrane helix</keyword>
<keyword evidence="12" id="KW-0812">Transmembrane</keyword>
<dbReference type="PANTHER" id="PTHR45528">
    <property type="entry name" value="SENSOR HISTIDINE KINASE CPXA"/>
    <property type="match status" value="1"/>
</dbReference>
<dbReference type="OrthoDB" id="9797605at2"/>
<keyword evidence="10" id="KW-0902">Two-component regulatory system</keyword>
<evidence type="ECO:0000256" key="5">
    <source>
        <dbReference type="ARBA" id="ARBA00022553"/>
    </source>
</evidence>
<keyword evidence="8" id="KW-0418">Kinase</keyword>
<evidence type="ECO:0000313" key="15">
    <source>
        <dbReference type="Proteomes" id="UP000250079"/>
    </source>
</evidence>
<evidence type="ECO:0000256" key="12">
    <source>
        <dbReference type="SAM" id="Phobius"/>
    </source>
</evidence>
<feature type="transmembrane region" description="Helical" evidence="12">
    <location>
        <begin position="27"/>
        <end position="47"/>
    </location>
</feature>
<evidence type="ECO:0000256" key="10">
    <source>
        <dbReference type="ARBA" id="ARBA00023012"/>
    </source>
</evidence>
<evidence type="ECO:0000256" key="1">
    <source>
        <dbReference type="ARBA" id="ARBA00000085"/>
    </source>
</evidence>
<dbReference type="Proteomes" id="UP000250079">
    <property type="component" value="Chromosome"/>
</dbReference>
<dbReference type="KEGG" id="gai:IMCC3135_21725"/>
<dbReference type="EMBL" id="CP018632">
    <property type="protein sequence ID" value="ASJ74421.1"/>
    <property type="molecule type" value="Genomic_DNA"/>
</dbReference>
<reference evidence="14 15" key="1">
    <citation type="submission" date="2016-12" db="EMBL/GenBank/DDBJ databases">
        <authorList>
            <person name="Song W.-J."/>
            <person name="Kurnit D.M."/>
        </authorList>
    </citation>
    <scope>NUCLEOTIDE SEQUENCE [LARGE SCALE GENOMIC DNA]</scope>
    <source>
        <strain evidence="14 15">IMCC3135</strain>
    </source>
</reference>
<evidence type="ECO:0000256" key="8">
    <source>
        <dbReference type="ARBA" id="ARBA00022777"/>
    </source>
</evidence>
<dbReference type="Gene3D" id="6.10.340.10">
    <property type="match status" value="1"/>
</dbReference>
<dbReference type="CDD" id="cd06225">
    <property type="entry name" value="HAMP"/>
    <property type="match status" value="1"/>
</dbReference>
<keyword evidence="4" id="KW-1003">Cell membrane</keyword>
<evidence type="ECO:0000313" key="14">
    <source>
        <dbReference type="EMBL" id="ASJ74421.1"/>
    </source>
</evidence>
<dbReference type="PROSITE" id="PS50885">
    <property type="entry name" value="HAMP"/>
    <property type="match status" value="1"/>
</dbReference>
<evidence type="ECO:0000256" key="3">
    <source>
        <dbReference type="ARBA" id="ARBA00012438"/>
    </source>
</evidence>
<name>A0A2Z2NWP8_9GAMM</name>
<feature type="transmembrane region" description="Helical" evidence="12">
    <location>
        <begin position="84"/>
        <end position="103"/>
    </location>
</feature>
<accession>A0A2Z2NWP8</accession>
<dbReference type="GO" id="GO:0004673">
    <property type="term" value="F:protein histidine kinase activity"/>
    <property type="evidence" value="ECO:0007669"/>
    <property type="project" value="UniProtKB-EC"/>
</dbReference>
<evidence type="ECO:0000256" key="7">
    <source>
        <dbReference type="ARBA" id="ARBA00022741"/>
    </source>
</evidence>
<keyword evidence="11 12" id="KW-0472">Membrane</keyword>
<comment type="catalytic activity">
    <reaction evidence="1">
        <text>ATP + protein L-histidine = ADP + protein N-phospho-L-histidine.</text>
        <dbReference type="EC" id="2.7.13.3"/>
    </reaction>
</comment>
<dbReference type="SUPFAM" id="SSF158472">
    <property type="entry name" value="HAMP domain-like"/>
    <property type="match status" value="1"/>
</dbReference>
<gene>
    <name evidence="14" type="ORF">IMCC3135_21725</name>
</gene>
<evidence type="ECO:0000259" key="13">
    <source>
        <dbReference type="PROSITE" id="PS50885"/>
    </source>
</evidence>
<dbReference type="InterPro" id="IPR003660">
    <property type="entry name" value="HAMP_dom"/>
</dbReference>
<comment type="subcellular location">
    <subcellularLocation>
        <location evidence="2">Cell membrane</location>
        <topology evidence="2">Multi-pass membrane protein</topology>
    </subcellularLocation>
</comment>
<evidence type="ECO:0000256" key="11">
    <source>
        <dbReference type="ARBA" id="ARBA00023136"/>
    </source>
</evidence>
<dbReference type="GO" id="GO:0005524">
    <property type="term" value="F:ATP binding"/>
    <property type="evidence" value="ECO:0007669"/>
    <property type="project" value="UniProtKB-KW"/>
</dbReference>
<sequence>MARSSDSNFFLAIVRDKTFQAREIRRVIMLTFIYLAITTALVGVFYHQMLGRLLDGMAPLLFVSEDMALANEALPTLSDVLGNWLIAMLLVNAGITIMLGIFITRRLGHPILAIKRSLREIGDGNLDVRLRESDKNEFGEIAGELTDAMRSVREQIRAARAGINQVGELEANAGNAEDINQALSECRNALDYFQIDRPSSSANDDSSSVNQKAA</sequence>
<evidence type="ECO:0000256" key="6">
    <source>
        <dbReference type="ARBA" id="ARBA00022679"/>
    </source>
</evidence>
<dbReference type="GO" id="GO:0005886">
    <property type="term" value="C:plasma membrane"/>
    <property type="evidence" value="ECO:0007669"/>
    <property type="project" value="UniProtKB-SubCell"/>
</dbReference>
<dbReference type="Pfam" id="PF00672">
    <property type="entry name" value="HAMP"/>
    <property type="match status" value="1"/>
</dbReference>
<keyword evidence="9" id="KW-0067">ATP-binding</keyword>
<proteinExistence type="predicted"/>
<keyword evidence="6" id="KW-0808">Transferase</keyword>